<sequence length="524" mass="58147">MRLGIDFGTTRIVVAAVDRGNYPVAAFECPDGASREWIPPLIAVSGETRLYGWDAWAAQGTNGVLLIRSIKRVLADAGPETRIDLGTHHLPMRQLLAELLGYVREQLLHHSSLPILDGEPLEVMLGVPANANSNQRFLTAEGFRQAGFTVAGLLNEPSAASIEYAHRLAADDSKAPERVLVYDLGGGTFDVSLVLKEDRSHTVAATEGIPTLGGDDFDEILAELALEKAGYALSELSGHEEFLLLEECREKKESLHPNTRRLIVDLDSVREGWPQVAVPVNEFFDRCQPLVQETLHATQDLLQRVPEGESVSLYITGGASELPLIGRQLREEFGRRVKRSAYTRSATAIGLAIQADAQSTYQLRERFTRFFGVWRESEAGRVMLFDPLFERGLELPGPSEPPLERVRRYSPVHNVGHFRYLECSSRGPQAEPTGDVTAWDEIRFPFDPSLAEFDDLASVPVTHRDGEAPQVIEEQYTADASGAVLVRISNLTSGYERKYRLGRWAADERPVQQVKSRKRAARKG</sequence>
<accession>A0A7S7NXP5</accession>
<reference evidence="5 6" key="1">
    <citation type="submission" date="2020-10" db="EMBL/GenBank/DDBJ databases">
        <title>Complete genome sequence of Paludibaculum fermentans P105T, a facultatively anaerobic acidobacterium capable of dissimilatory Fe(III) reduction.</title>
        <authorList>
            <person name="Dedysh S.N."/>
            <person name="Beletsky A.V."/>
            <person name="Kulichevskaya I.S."/>
            <person name="Mardanov A.V."/>
            <person name="Ravin N.V."/>
        </authorList>
    </citation>
    <scope>NUCLEOTIDE SEQUENCE [LARGE SCALE GENOMIC DNA]</scope>
    <source>
        <strain evidence="5 6">P105</strain>
    </source>
</reference>
<dbReference type="Gene3D" id="3.30.420.40">
    <property type="match status" value="2"/>
</dbReference>
<evidence type="ECO:0000256" key="3">
    <source>
        <dbReference type="ARBA" id="ARBA00022840"/>
    </source>
</evidence>
<dbReference type="SUPFAM" id="SSF53067">
    <property type="entry name" value="Actin-like ATPase domain"/>
    <property type="match status" value="2"/>
</dbReference>
<dbReference type="InterPro" id="IPR013126">
    <property type="entry name" value="Hsp_70_fam"/>
</dbReference>
<evidence type="ECO:0000256" key="2">
    <source>
        <dbReference type="ARBA" id="ARBA00022741"/>
    </source>
</evidence>
<dbReference type="Gene3D" id="3.90.640.10">
    <property type="entry name" value="Actin, Chain A, domain 4"/>
    <property type="match status" value="1"/>
</dbReference>
<keyword evidence="2 4" id="KW-0547">Nucleotide-binding</keyword>
<dbReference type="EMBL" id="CP063849">
    <property type="protein sequence ID" value="QOY91726.1"/>
    <property type="molecule type" value="Genomic_DNA"/>
</dbReference>
<keyword evidence="3 4" id="KW-0067">ATP-binding</keyword>
<dbReference type="KEGG" id="pfer:IRI77_17825"/>
<dbReference type="PANTHER" id="PTHR19375">
    <property type="entry name" value="HEAT SHOCK PROTEIN 70KDA"/>
    <property type="match status" value="1"/>
</dbReference>
<evidence type="ECO:0000313" key="5">
    <source>
        <dbReference type="EMBL" id="QOY91726.1"/>
    </source>
</evidence>
<evidence type="ECO:0000256" key="4">
    <source>
        <dbReference type="RuleBase" id="RU003322"/>
    </source>
</evidence>
<name>A0A7S7NXP5_PALFE</name>
<evidence type="ECO:0000313" key="6">
    <source>
        <dbReference type="Proteomes" id="UP000593892"/>
    </source>
</evidence>
<proteinExistence type="inferred from homology"/>
<dbReference type="Proteomes" id="UP000593892">
    <property type="component" value="Chromosome"/>
</dbReference>
<dbReference type="GO" id="GO:0005524">
    <property type="term" value="F:ATP binding"/>
    <property type="evidence" value="ECO:0007669"/>
    <property type="project" value="UniProtKB-KW"/>
</dbReference>
<dbReference type="Pfam" id="PF00012">
    <property type="entry name" value="HSP70"/>
    <property type="match status" value="1"/>
</dbReference>
<dbReference type="PRINTS" id="PR00301">
    <property type="entry name" value="HEATSHOCK70"/>
</dbReference>
<protein>
    <submittedName>
        <fullName evidence="5">Hsp70 family protein</fullName>
    </submittedName>
</protein>
<evidence type="ECO:0000256" key="1">
    <source>
        <dbReference type="ARBA" id="ARBA00007381"/>
    </source>
</evidence>
<dbReference type="GO" id="GO:0140662">
    <property type="term" value="F:ATP-dependent protein folding chaperone"/>
    <property type="evidence" value="ECO:0007669"/>
    <property type="project" value="InterPro"/>
</dbReference>
<keyword evidence="6" id="KW-1185">Reference proteome</keyword>
<comment type="similarity">
    <text evidence="1 4">Belongs to the heat shock protein 70 family.</text>
</comment>
<dbReference type="InterPro" id="IPR043129">
    <property type="entry name" value="ATPase_NBD"/>
</dbReference>
<organism evidence="5 6">
    <name type="scientific">Paludibaculum fermentans</name>
    <dbReference type="NCBI Taxonomy" id="1473598"/>
    <lineage>
        <taxon>Bacteria</taxon>
        <taxon>Pseudomonadati</taxon>
        <taxon>Acidobacteriota</taxon>
        <taxon>Terriglobia</taxon>
        <taxon>Bryobacterales</taxon>
        <taxon>Bryobacteraceae</taxon>
        <taxon>Paludibaculum</taxon>
    </lineage>
</organism>
<dbReference type="InterPro" id="IPR018181">
    <property type="entry name" value="Heat_shock_70_CS"/>
</dbReference>
<dbReference type="RefSeq" id="WP_194453380.1">
    <property type="nucleotide sequence ID" value="NZ_CP063849.1"/>
</dbReference>
<dbReference type="AlphaFoldDB" id="A0A7S7NXP5"/>
<dbReference type="PROSITE" id="PS00329">
    <property type="entry name" value="HSP70_2"/>
    <property type="match status" value="1"/>
</dbReference>
<gene>
    <name evidence="5" type="ORF">IRI77_17825</name>
</gene>